<dbReference type="Pfam" id="PF04738">
    <property type="entry name" value="Lant_dehydr_N"/>
    <property type="match status" value="1"/>
</dbReference>
<sequence length="930" mass="106427">MFVQETEPVCFQSTLTPYFLLRMGGLPLNVLDGLRFEHTSEWIEALLSLEQVLGERKDRLVDALHEAVRIHKEQTSLRRTLLNLKRDVFNMRQPDNTSTIRNVANKLSSPTREWLEEWADIWERYRYVLAHGSEIFQVEMDRKRILLKQIVKIEDFRKGVLLSSSALDQAISSYLTSDNLRPGRAARTAERSLVEYLLRTACKTSPFSTFTTVNSGTFVADADGTDTYERGRLISYEIDKAEKKSFIRLNVAILSKLSSLLLSCDSLRQDLPVQFTPGYHIQNNRIRYLRRIQETEDAGDGASIALDAVHESVFYLPVGKLLTALLTCLGDRKVPYGELVEDICSLPACQGGEAEIDPYLQHLLRLGLLIVPDIQLDIHNASPISRYCQGLRAIGAPKAERVARLLDEIETLCQIYATATISHRRELLAQISQQVQKCYAVLGQEQTISPRTLLYEDTAIHFRHLHINESSWKGIFKQVAELQQILPIFDVNLPRRLVTRGYFQARYGEGERCDDFLEFAYEFRLGFFEHYLQATGMGAAGKDREQGKQYINYFQQPEFIMLNSAQQASIAYIQAAYEQLPFGARELRLDNDFISTLLPYIPAERRPLSSHTLFSQFANVNGEPLLMINRIYTGLTLMFSRFAHFLNAEDEHQLIAGLRAHLASLQPPDAIFAELKGGYDTTNLNLHPQVTAYELVCPGDISSRPAEEQIPLNDLSIQDDVQGGRLRLYSRRLGKEVIPLYLGFLVPLALPEIQQVLLNFSYSTMSVLDLWNGVKREDADASIIFYPRLRYKNLVLQRAHWRVKPQVFPRREIGQTDAAFFLNVSRWRRKYGFPLCVFVAPEPFWNAFSSDGAEGETKQKMRTYKPLYVDFENYFSIALLESLMRNVSTPIVISEMLPDREQLWLKHNGQAYVSELVWETNSFEGGLHGE</sequence>
<keyword evidence="3" id="KW-1185">Reference proteome</keyword>
<dbReference type="OrthoDB" id="2442707at2"/>
<dbReference type="InterPro" id="IPR006827">
    <property type="entry name" value="Lant_deHydtase_N"/>
</dbReference>
<dbReference type="RefSeq" id="WP_129894059.1">
    <property type="nucleotide sequence ID" value="NZ_CP035758.1"/>
</dbReference>
<evidence type="ECO:0000313" key="3">
    <source>
        <dbReference type="Proteomes" id="UP000290365"/>
    </source>
</evidence>
<gene>
    <name evidence="2" type="ORF">EPA93_46330</name>
</gene>
<organism evidence="2 3">
    <name type="scientific">Ktedonosporobacter rubrisoli</name>
    <dbReference type="NCBI Taxonomy" id="2509675"/>
    <lineage>
        <taxon>Bacteria</taxon>
        <taxon>Bacillati</taxon>
        <taxon>Chloroflexota</taxon>
        <taxon>Ktedonobacteria</taxon>
        <taxon>Ktedonobacterales</taxon>
        <taxon>Ktedonosporobacteraceae</taxon>
        <taxon>Ktedonosporobacter</taxon>
    </lineage>
</organism>
<dbReference type="AlphaFoldDB" id="A0A4V0Z0F0"/>
<name>A0A4V0Z0F0_KTERU</name>
<evidence type="ECO:0000259" key="1">
    <source>
        <dbReference type="Pfam" id="PF04738"/>
    </source>
</evidence>
<reference evidence="2 3" key="1">
    <citation type="submission" date="2019-01" db="EMBL/GenBank/DDBJ databases">
        <title>Ktedonosporobacter rubrisoli SCAWS-G2.</title>
        <authorList>
            <person name="Huang Y."/>
            <person name="Yan B."/>
        </authorList>
    </citation>
    <scope>NUCLEOTIDE SEQUENCE [LARGE SCALE GENOMIC DNA]</scope>
    <source>
        <strain evidence="2 3">SCAWS-G2</strain>
    </source>
</reference>
<dbReference type="KEGG" id="kbs:EPA93_46330"/>
<feature type="domain" description="Lantibiotic dehydratase N-terminal" evidence="1">
    <location>
        <begin position="155"/>
        <end position="840"/>
    </location>
</feature>
<dbReference type="EMBL" id="CP035758">
    <property type="protein sequence ID" value="QBD82991.1"/>
    <property type="molecule type" value="Genomic_DNA"/>
</dbReference>
<protein>
    <recommendedName>
        <fullName evidence="1">Lantibiotic dehydratase N-terminal domain-containing protein</fullName>
    </recommendedName>
</protein>
<dbReference type="Proteomes" id="UP000290365">
    <property type="component" value="Chromosome"/>
</dbReference>
<evidence type="ECO:0000313" key="2">
    <source>
        <dbReference type="EMBL" id="QBD82991.1"/>
    </source>
</evidence>
<proteinExistence type="predicted"/>
<accession>A0A4V0Z0F0</accession>